<dbReference type="PANTHER" id="PTHR43668:SF2">
    <property type="entry name" value="ALLANTOINASE"/>
    <property type="match status" value="1"/>
</dbReference>
<accession>A0ABY6D0F0</accession>
<dbReference type="Proteomes" id="UP001062165">
    <property type="component" value="Chromosome"/>
</dbReference>
<keyword evidence="4" id="KW-1185">Reference proteome</keyword>
<proteinExistence type="predicted"/>
<dbReference type="InterPro" id="IPR032466">
    <property type="entry name" value="Metal_Hydrolase"/>
</dbReference>
<dbReference type="SUPFAM" id="SSF51338">
    <property type="entry name" value="Composite domain of metallo-dependent hydrolases"/>
    <property type="match status" value="1"/>
</dbReference>
<dbReference type="InterPro" id="IPR024403">
    <property type="entry name" value="DHOase_cat"/>
</dbReference>
<evidence type="ECO:0000313" key="3">
    <source>
        <dbReference type="EMBL" id="UXX79649.1"/>
    </source>
</evidence>
<reference evidence="3" key="1">
    <citation type="submission" date="2022-10" db="EMBL/GenBank/DDBJ databases">
        <title>Comparative genomics and taxonomic characterization of three novel marine species of genus Reichenbachiella exhibiting antioxidant and polysaccharide degradation activities.</title>
        <authorList>
            <person name="Muhammad N."/>
            <person name="Lee Y.-J."/>
            <person name="Ko J."/>
            <person name="Kim S.-G."/>
        </authorList>
    </citation>
    <scope>NUCLEOTIDE SEQUENCE</scope>
    <source>
        <strain evidence="3">Wsw4-B4</strain>
    </source>
</reference>
<sequence length="420" mass="46704">MNIFLRDAKILDPHSPHHNKVVNIHIKDGLIVAIDKNEHPADTIIEAKGMLISTGWFDMKAHFNDPGTEHKEDLSSGAAAAAFGGFTGVAIMPNTEPVIQTKGSVEYVRSKSNTFLTDIYPMAAVTLDTKGEDLTEMLDLHEAGAIAFTDGDKPIWHTDMMLKSLIYLQKIDGLLINQPEDQLLTRFGSMNEGAVSTVLGLKGMPTLAEHLMIKRDLDLLKYAGGKIHFSNISTKESVSLIKKAKKKGLQVSCDVSIHHLMHIDEDLMGYDSNYKINPPLRTDKDRRALIKGLKEDVIDAIVSAHTPQDEESKKLEFDRAEFGIAGLQTMLPTLLQLGKELDPSTWIEKLTTSPRMILKLPTSTVAKNQVANLTLFDPKAKWTLNDQSNQSKSRNSPYFNQSLTGKVKAIFNNLKFQIFE</sequence>
<gene>
    <name evidence="3" type="ORF">N7E81_00805</name>
</gene>
<name>A0ABY6D0F0_9BACT</name>
<dbReference type="InterPro" id="IPR050138">
    <property type="entry name" value="DHOase/Allantoinase_Hydrolase"/>
</dbReference>
<keyword evidence="1" id="KW-0665">Pyrimidine biosynthesis</keyword>
<dbReference type="Gene3D" id="2.30.40.10">
    <property type="entry name" value="Urease, subunit C, domain 1"/>
    <property type="match status" value="1"/>
</dbReference>
<dbReference type="SUPFAM" id="SSF51556">
    <property type="entry name" value="Metallo-dependent hydrolases"/>
    <property type="match status" value="1"/>
</dbReference>
<dbReference type="NCBIfam" id="TIGR00857">
    <property type="entry name" value="pyrC_multi"/>
    <property type="match status" value="1"/>
</dbReference>
<dbReference type="InterPro" id="IPR011059">
    <property type="entry name" value="Metal-dep_hydrolase_composite"/>
</dbReference>
<evidence type="ECO:0000256" key="1">
    <source>
        <dbReference type="ARBA" id="ARBA00022975"/>
    </source>
</evidence>
<dbReference type="CDD" id="cd01317">
    <property type="entry name" value="DHOase_IIa"/>
    <property type="match status" value="1"/>
</dbReference>
<dbReference type="RefSeq" id="WP_263051380.1">
    <property type="nucleotide sequence ID" value="NZ_CP106735.1"/>
</dbReference>
<dbReference type="InterPro" id="IPR004722">
    <property type="entry name" value="DHOase"/>
</dbReference>
<organism evidence="3 4">
    <name type="scientific">Reichenbachiella carrageenanivorans</name>
    <dbReference type="NCBI Taxonomy" id="2979869"/>
    <lineage>
        <taxon>Bacteria</taxon>
        <taxon>Pseudomonadati</taxon>
        <taxon>Bacteroidota</taxon>
        <taxon>Cytophagia</taxon>
        <taxon>Cytophagales</taxon>
        <taxon>Reichenbachiellaceae</taxon>
        <taxon>Reichenbachiella</taxon>
    </lineage>
</organism>
<dbReference type="Pfam" id="PF12890">
    <property type="entry name" value="DHOase"/>
    <property type="match status" value="1"/>
</dbReference>
<feature type="domain" description="Dihydroorotase catalytic" evidence="2">
    <location>
        <begin position="50"/>
        <end position="237"/>
    </location>
</feature>
<protein>
    <submittedName>
        <fullName evidence="3">Dihydroorotase</fullName>
    </submittedName>
</protein>
<dbReference type="PANTHER" id="PTHR43668">
    <property type="entry name" value="ALLANTOINASE"/>
    <property type="match status" value="1"/>
</dbReference>
<evidence type="ECO:0000313" key="4">
    <source>
        <dbReference type="Proteomes" id="UP001062165"/>
    </source>
</evidence>
<evidence type="ECO:0000259" key="2">
    <source>
        <dbReference type="Pfam" id="PF12890"/>
    </source>
</evidence>
<dbReference type="Gene3D" id="3.20.20.140">
    <property type="entry name" value="Metal-dependent hydrolases"/>
    <property type="match status" value="1"/>
</dbReference>
<dbReference type="EMBL" id="CP106735">
    <property type="protein sequence ID" value="UXX79649.1"/>
    <property type="molecule type" value="Genomic_DNA"/>
</dbReference>